<feature type="region of interest" description="Disordered" evidence="5">
    <location>
        <begin position="274"/>
        <end position="298"/>
    </location>
</feature>
<keyword evidence="4" id="KW-0479">Metal-binding</keyword>
<dbReference type="PATRIC" id="fig|1088721.3.peg.1064"/>
<dbReference type="STRING" id="1088721.JI59_14725"/>
<keyword evidence="4" id="KW-0460">Magnesium</keyword>
<dbReference type="PANTHER" id="PTHR43768">
    <property type="entry name" value="TREHALOSE 6-PHOSPHATE PHOSPHATASE"/>
    <property type="match status" value="1"/>
</dbReference>
<dbReference type="CDD" id="cd01627">
    <property type="entry name" value="HAD_TPP"/>
    <property type="match status" value="1"/>
</dbReference>
<dbReference type="PANTHER" id="PTHR43768:SF3">
    <property type="entry name" value="TREHALOSE 6-PHOSPHATE PHOSPHATASE"/>
    <property type="match status" value="1"/>
</dbReference>
<organism evidence="6 7">
    <name type="scientific">Novosphingobium pentaromativorans US6-1</name>
    <dbReference type="NCBI Taxonomy" id="1088721"/>
    <lineage>
        <taxon>Bacteria</taxon>
        <taxon>Pseudomonadati</taxon>
        <taxon>Pseudomonadota</taxon>
        <taxon>Alphaproteobacteria</taxon>
        <taxon>Sphingomonadales</taxon>
        <taxon>Sphingomonadaceae</taxon>
        <taxon>Novosphingobium</taxon>
    </lineage>
</organism>
<evidence type="ECO:0000313" key="6">
    <source>
        <dbReference type="EMBL" id="EHJ61981.1"/>
    </source>
</evidence>
<name>G6E9Q7_9SPHN</name>
<keyword evidence="7" id="KW-1185">Reference proteome</keyword>
<dbReference type="InterPro" id="IPR036412">
    <property type="entry name" value="HAD-like_sf"/>
</dbReference>
<dbReference type="GO" id="GO:0046872">
    <property type="term" value="F:metal ion binding"/>
    <property type="evidence" value="ECO:0007669"/>
    <property type="project" value="UniProtKB-KW"/>
</dbReference>
<gene>
    <name evidence="6" type="ORF">NSU_1078</name>
</gene>
<dbReference type="GO" id="GO:0004805">
    <property type="term" value="F:trehalose-phosphatase activity"/>
    <property type="evidence" value="ECO:0007669"/>
    <property type="project" value="UniProtKB-EC"/>
</dbReference>
<dbReference type="InterPro" id="IPR023214">
    <property type="entry name" value="HAD_sf"/>
</dbReference>
<comment type="function">
    <text evidence="4">Removes the phosphate from trehalose 6-phosphate to produce free trehalose.</text>
</comment>
<comment type="cofactor">
    <cofactor evidence="4">
        <name>Mg(2+)</name>
        <dbReference type="ChEBI" id="CHEBI:18420"/>
    </cofactor>
</comment>
<dbReference type="NCBIfam" id="TIGR01484">
    <property type="entry name" value="HAD-SF-IIB"/>
    <property type="match status" value="1"/>
</dbReference>
<dbReference type="InterPro" id="IPR003337">
    <property type="entry name" value="Trehalose_PPase"/>
</dbReference>
<evidence type="ECO:0000256" key="1">
    <source>
        <dbReference type="ARBA" id="ARBA00005199"/>
    </source>
</evidence>
<evidence type="ECO:0000256" key="2">
    <source>
        <dbReference type="ARBA" id="ARBA00008770"/>
    </source>
</evidence>
<dbReference type="Gene3D" id="3.30.70.1020">
    <property type="entry name" value="Trehalose-6-phosphate phosphatase related protein, domain 2"/>
    <property type="match status" value="1"/>
</dbReference>
<dbReference type="Gene3D" id="3.40.50.1000">
    <property type="entry name" value="HAD superfamily/HAD-like"/>
    <property type="match status" value="1"/>
</dbReference>
<dbReference type="UniPathway" id="UPA00299"/>
<dbReference type="EC" id="3.1.3.12" evidence="4"/>
<dbReference type="InterPro" id="IPR044651">
    <property type="entry name" value="OTSB-like"/>
</dbReference>
<dbReference type="SUPFAM" id="SSF56784">
    <property type="entry name" value="HAD-like"/>
    <property type="match status" value="1"/>
</dbReference>
<protein>
    <recommendedName>
        <fullName evidence="4">Trehalose 6-phosphate phosphatase</fullName>
        <ecNumber evidence="4">3.1.3.12</ecNumber>
    </recommendedName>
</protein>
<sequence length="298" mass="31420">MPDDAKVIAMTDESDSLKLALRGSSPDDLSQPPPLRLPSKAALFLDFDGTLVDIAAHPDHVEVARALPGLIEALGEQLEGRLALVSGRALEALDRLLGPVDVAMAGSHGGEFRPCRNAEIHPLADPLPETIARPLGAFARDNGELLVEHKPFSMAVHYRGQPEMRAPLLALAQDLAEAHGAGVKDGKMVVEVVMPGSDKGSAVARFMDMPRFAGSTPYFIGDDVTDEDAFKAVTAMGGEGILVGPMRQTAACWRLESVEEVHAWLTRALADADADAPAGAAGKSPDTENAGQAGERPE</sequence>
<evidence type="ECO:0000313" key="7">
    <source>
        <dbReference type="Proteomes" id="UP000004030"/>
    </source>
</evidence>
<dbReference type="GO" id="GO:0005992">
    <property type="term" value="P:trehalose biosynthetic process"/>
    <property type="evidence" value="ECO:0007669"/>
    <property type="project" value="UniProtKB-UniPathway"/>
</dbReference>
<dbReference type="AlphaFoldDB" id="G6E9Q7"/>
<proteinExistence type="inferred from homology"/>
<comment type="catalytic activity">
    <reaction evidence="4">
        <text>alpha,alpha-trehalose 6-phosphate + H2O = alpha,alpha-trehalose + phosphate</text>
        <dbReference type="Rhea" id="RHEA:23420"/>
        <dbReference type="ChEBI" id="CHEBI:15377"/>
        <dbReference type="ChEBI" id="CHEBI:16551"/>
        <dbReference type="ChEBI" id="CHEBI:43474"/>
        <dbReference type="ChEBI" id="CHEBI:58429"/>
        <dbReference type="EC" id="3.1.3.12"/>
    </reaction>
</comment>
<comment type="similarity">
    <text evidence="2 4">Belongs to the trehalose phosphatase family.</text>
</comment>
<reference evidence="6 7" key="1">
    <citation type="journal article" date="2012" name="J. Bacteriol.">
        <title>Genome sequence of benzo(a)pyrene-degrading bacterium Novosphingobium pentaromativorans US6-1.</title>
        <authorList>
            <person name="Luo Y.R."/>
            <person name="Kang S.G."/>
            <person name="Kim S.J."/>
            <person name="Kim M.R."/>
            <person name="Li N."/>
            <person name="Lee J.H."/>
            <person name="Kwon K.K."/>
        </authorList>
    </citation>
    <scope>NUCLEOTIDE SEQUENCE [LARGE SCALE GENOMIC DNA]</scope>
    <source>
        <strain evidence="6 7">US6-1</strain>
    </source>
</reference>
<comment type="pathway">
    <text evidence="1 4">Glycan biosynthesis; trehalose biosynthesis.</text>
</comment>
<evidence type="ECO:0000256" key="4">
    <source>
        <dbReference type="RuleBase" id="RU361117"/>
    </source>
</evidence>
<accession>G6E9Q7</accession>
<keyword evidence="3 4" id="KW-0378">Hydrolase</keyword>
<dbReference type="EMBL" id="AGFM01000012">
    <property type="protein sequence ID" value="EHJ61981.1"/>
    <property type="molecule type" value="Genomic_DNA"/>
</dbReference>
<dbReference type="eggNOG" id="COG1877">
    <property type="taxonomic scope" value="Bacteria"/>
</dbReference>
<dbReference type="Proteomes" id="UP000004030">
    <property type="component" value="Unassembled WGS sequence"/>
</dbReference>
<dbReference type="InterPro" id="IPR006379">
    <property type="entry name" value="HAD-SF_hydro_IIB"/>
</dbReference>
<evidence type="ECO:0000256" key="5">
    <source>
        <dbReference type="SAM" id="MobiDB-lite"/>
    </source>
</evidence>
<comment type="caution">
    <text evidence="6">The sequence shown here is derived from an EMBL/GenBank/DDBJ whole genome shotgun (WGS) entry which is preliminary data.</text>
</comment>
<dbReference type="Pfam" id="PF02358">
    <property type="entry name" value="Trehalose_PPase"/>
    <property type="match status" value="1"/>
</dbReference>
<dbReference type="NCBIfam" id="TIGR00685">
    <property type="entry name" value="T6PP"/>
    <property type="match status" value="1"/>
</dbReference>
<evidence type="ECO:0000256" key="3">
    <source>
        <dbReference type="ARBA" id="ARBA00022801"/>
    </source>
</evidence>